<evidence type="ECO:0000256" key="5">
    <source>
        <dbReference type="ARBA" id="ARBA00022840"/>
    </source>
</evidence>
<dbReference type="GO" id="GO:0005524">
    <property type="term" value="F:ATP binding"/>
    <property type="evidence" value="ECO:0007669"/>
    <property type="project" value="UniProtKB-KW"/>
</dbReference>
<dbReference type="PROSITE" id="PS50011">
    <property type="entry name" value="PROTEIN_KINASE_DOM"/>
    <property type="match status" value="1"/>
</dbReference>
<keyword evidence="4" id="KW-0418">Kinase</keyword>
<protein>
    <recommendedName>
        <fullName evidence="6">Protein kinase domain-containing protein</fullName>
    </recommendedName>
</protein>
<evidence type="ECO:0000259" key="6">
    <source>
        <dbReference type="PROSITE" id="PS50011"/>
    </source>
</evidence>
<proteinExistence type="predicted"/>
<keyword evidence="5" id="KW-0067">ATP-binding</keyword>
<dbReference type="PANTHER" id="PTHR24353:SF147">
    <property type="entry name" value="CGMP-DEPENDENT SERINE_THREONIN PROTEIN KINASE-RELATED"/>
    <property type="match status" value="1"/>
</dbReference>
<dbReference type="Pfam" id="PF00069">
    <property type="entry name" value="Pkinase"/>
    <property type="match status" value="1"/>
</dbReference>
<gene>
    <name evidence="7" type="ORF">POCTA_138.1.T0380176</name>
</gene>
<keyword evidence="2" id="KW-0808">Transferase</keyword>
<evidence type="ECO:0000256" key="1">
    <source>
        <dbReference type="ARBA" id="ARBA00022527"/>
    </source>
</evidence>
<name>A0A8S1U972_PAROT</name>
<evidence type="ECO:0000256" key="2">
    <source>
        <dbReference type="ARBA" id="ARBA00022679"/>
    </source>
</evidence>
<evidence type="ECO:0000256" key="4">
    <source>
        <dbReference type="ARBA" id="ARBA00022777"/>
    </source>
</evidence>
<sequence>MQFKIVIIFSWFQIICKRRTKISYRQNEKIFKRSTKYEFVRIQRFFKACIFLGLEFMHSKNSLHRDIKPENLVLDKNGYARITDLRIARKFKALQLIGYVRNAWIYGHDHYIYPQPLKQCVDRTLLLLYITLLLELLDMNIQTLYWSFKKIDQKSNFSQISSKKRSEIFDIMNMNFSTIICHQSQQILQIGYHLQYIQKLIQPNLQIDKNLMVLLNYDSIPGLRIFHQNEDNFDARYISMEDDENNELIQQRSMMLRRNSIQSQYFWIQNRQFQ</sequence>
<dbReference type="Proteomes" id="UP000683925">
    <property type="component" value="Unassembled WGS sequence"/>
</dbReference>
<keyword evidence="8" id="KW-1185">Reference proteome</keyword>
<evidence type="ECO:0000256" key="3">
    <source>
        <dbReference type="ARBA" id="ARBA00022741"/>
    </source>
</evidence>
<accession>A0A8S1U972</accession>
<keyword evidence="1" id="KW-0723">Serine/threonine-protein kinase</keyword>
<feature type="domain" description="Protein kinase" evidence="6">
    <location>
        <begin position="1"/>
        <end position="220"/>
    </location>
</feature>
<reference evidence="7" key="1">
    <citation type="submission" date="2021-01" db="EMBL/GenBank/DDBJ databases">
        <authorList>
            <consortium name="Genoscope - CEA"/>
            <person name="William W."/>
        </authorList>
    </citation>
    <scope>NUCLEOTIDE SEQUENCE</scope>
</reference>
<dbReference type="EMBL" id="CAJJDP010000038">
    <property type="protein sequence ID" value="CAD8160443.1"/>
    <property type="molecule type" value="Genomic_DNA"/>
</dbReference>
<dbReference type="InterPro" id="IPR000719">
    <property type="entry name" value="Prot_kinase_dom"/>
</dbReference>
<dbReference type="GO" id="GO:0004674">
    <property type="term" value="F:protein serine/threonine kinase activity"/>
    <property type="evidence" value="ECO:0007669"/>
    <property type="project" value="UniProtKB-KW"/>
</dbReference>
<comment type="caution">
    <text evidence="7">The sequence shown here is derived from an EMBL/GenBank/DDBJ whole genome shotgun (WGS) entry which is preliminary data.</text>
</comment>
<keyword evidence="3" id="KW-0547">Nucleotide-binding</keyword>
<organism evidence="7 8">
    <name type="scientific">Paramecium octaurelia</name>
    <dbReference type="NCBI Taxonomy" id="43137"/>
    <lineage>
        <taxon>Eukaryota</taxon>
        <taxon>Sar</taxon>
        <taxon>Alveolata</taxon>
        <taxon>Ciliophora</taxon>
        <taxon>Intramacronucleata</taxon>
        <taxon>Oligohymenophorea</taxon>
        <taxon>Peniculida</taxon>
        <taxon>Parameciidae</taxon>
        <taxon>Paramecium</taxon>
    </lineage>
</organism>
<dbReference type="PANTHER" id="PTHR24353">
    <property type="entry name" value="CYCLIC NUCLEOTIDE-DEPENDENT PROTEIN KINASE"/>
    <property type="match status" value="1"/>
</dbReference>
<dbReference type="AlphaFoldDB" id="A0A8S1U972"/>
<evidence type="ECO:0000313" key="7">
    <source>
        <dbReference type="EMBL" id="CAD8160443.1"/>
    </source>
</evidence>
<evidence type="ECO:0000313" key="8">
    <source>
        <dbReference type="Proteomes" id="UP000683925"/>
    </source>
</evidence>